<dbReference type="Pfam" id="PF01592">
    <property type="entry name" value="NifU_N"/>
    <property type="match status" value="1"/>
</dbReference>
<dbReference type="SUPFAM" id="SSF82649">
    <property type="entry name" value="SufE/NifU"/>
    <property type="match status" value="1"/>
</dbReference>
<dbReference type="InterPro" id="IPR011339">
    <property type="entry name" value="ISCU"/>
</dbReference>
<evidence type="ECO:0000256" key="4">
    <source>
        <dbReference type="ARBA" id="ARBA00069498"/>
    </source>
</evidence>
<evidence type="ECO:0000256" key="2">
    <source>
        <dbReference type="ARBA" id="ARBA00022723"/>
    </source>
</evidence>
<dbReference type="EMBL" id="JAVHJS010000010">
    <property type="protein sequence ID" value="KAK2845799.1"/>
    <property type="molecule type" value="Genomic_DNA"/>
</dbReference>
<organism evidence="9 11">
    <name type="scientific">Tachysurus vachellii</name>
    <name type="common">Darkbarbel catfish</name>
    <name type="synonym">Pelteobagrus vachellii</name>
    <dbReference type="NCBI Taxonomy" id="175792"/>
    <lineage>
        <taxon>Eukaryota</taxon>
        <taxon>Metazoa</taxon>
        <taxon>Chordata</taxon>
        <taxon>Craniata</taxon>
        <taxon>Vertebrata</taxon>
        <taxon>Euteleostomi</taxon>
        <taxon>Actinopterygii</taxon>
        <taxon>Neopterygii</taxon>
        <taxon>Teleostei</taxon>
        <taxon>Ostariophysi</taxon>
        <taxon>Siluriformes</taxon>
        <taxon>Bagridae</taxon>
        <taxon>Tachysurus</taxon>
    </lineage>
</organism>
<sequence>MALGSVRSCFASFTFLGRSLTPPEIKTVCCYHKKVVDHYENPRNVGSLDKKAKNVGTGLVGAPACGDVMKLQIQVDEEGKIVDARFKTFGCGSAIASSSLATEWVKGKSVAEAMEIKNTDIAKELCLPPVKLHCSMLAEDAIKAALTDYKLKQKDEEKVAKAKN</sequence>
<evidence type="ECO:0000313" key="9">
    <source>
        <dbReference type="EMBL" id="KAK2845797.1"/>
    </source>
</evidence>
<comment type="caution">
    <text evidence="9">The sequence shown here is derived from an EMBL/GenBank/DDBJ whole genome shotgun (WGS) entry which is preliminary data.</text>
</comment>
<dbReference type="CDD" id="cd06664">
    <property type="entry name" value="IscU_like"/>
    <property type="match status" value="1"/>
</dbReference>
<evidence type="ECO:0000313" key="10">
    <source>
        <dbReference type="EMBL" id="KAK2845799.1"/>
    </source>
</evidence>
<keyword evidence="3" id="KW-0408">Iron</keyword>
<evidence type="ECO:0000256" key="6">
    <source>
        <dbReference type="ARBA" id="ARBA00077466"/>
    </source>
</evidence>
<dbReference type="AlphaFoldDB" id="A0AA88MVC3"/>
<gene>
    <name evidence="9" type="ORF">Q7C36_010651</name>
    <name evidence="10" type="ORF">Q7C36_010653</name>
</gene>
<evidence type="ECO:0000256" key="1">
    <source>
        <dbReference type="ARBA" id="ARBA00006420"/>
    </source>
</evidence>
<dbReference type="EMBL" id="JAVHJS010000010">
    <property type="protein sequence ID" value="KAK2845797.1"/>
    <property type="molecule type" value="Genomic_DNA"/>
</dbReference>
<evidence type="ECO:0000259" key="8">
    <source>
        <dbReference type="Pfam" id="PF01592"/>
    </source>
</evidence>
<evidence type="ECO:0000256" key="7">
    <source>
        <dbReference type="RuleBase" id="RU362089"/>
    </source>
</evidence>
<evidence type="ECO:0000313" key="11">
    <source>
        <dbReference type="Proteomes" id="UP001187315"/>
    </source>
</evidence>
<comment type="similarity">
    <text evidence="1 7">Belongs to the NifU family.</text>
</comment>
<accession>A0AA88MVC3</accession>
<keyword evidence="2" id="KW-0479">Metal-binding</keyword>
<keyword evidence="11" id="KW-1185">Reference proteome</keyword>
<proteinExistence type="inferred from homology"/>
<name>A0AA88MVC3_TACVA</name>
<dbReference type="PANTHER" id="PTHR10093">
    <property type="entry name" value="IRON-SULFUR CLUSTER ASSEMBLY ENZYME NIFU HOMOLOG"/>
    <property type="match status" value="1"/>
</dbReference>
<dbReference type="FunFam" id="3.90.1010.10:FF:000008">
    <property type="entry name" value="Iron-sulfur cluster assembly enzyme"/>
    <property type="match status" value="1"/>
</dbReference>
<dbReference type="Gene3D" id="3.90.1010.10">
    <property type="match status" value="1"/>
</dbReference>
<dbReference type="InterPro" id="IPR002871">
    <property type="entry name" value="NIF_FeS_clus_asmbl_NifU_N"/>
</dbReference>
<protein>
    <recommendedName>
        <fullName evidence="4">Iron-sulfur cluster assembly enzyme ISCU</fullName>
    </recommendedName>
    <alternativeName>
        <fullName evidence="6">NifU-like N-terminal domain-containing protein</fullName>
    </alternativeName>
    <alternativeName>
        <fullName evidence="5">NifU-like protein</fullName>
    </alternativeName>
</protein>
<dbReference type="NCBIfam" id="TIGR01999">
    <property type="entry name" value="iscU"/>
    <property type="match status" value="1"/>
</dbReference>
<evidence type="ECO:0000256" key="3">
    <source>
        <dbReference type="ARBA" id="ARBA00023004"/>
    </source>
</evidence>
<dbReference type="GO" id="GO:0044572">
    <property type="term" value="P:[4Fe-4S] cluster assembly"/>
    <property type="evidence" value="ECO:0007669"/>
    <property type="project" value="UniProtKB-ARBA"/>
</dbReference>
<dbReference type="Proteomes" id="UP001187315">
    <property type="component" value="Unassembled WGS sequence"/>
</dbReference>
<evidence type="ECO:0000256" key="5">
    <source>
        <dbReference type="ARBA" id="ARBA00075306"/>
    </source>
</evidence>
<dbReference type="GO" id="GO:0099128">
    <property type="term" value="C:mitochondrial [2Fe-2S] assembly complex"/>
    <property type="evidence" value="ECO:0007669"/>
    <property type="project" value="UniProtKB-ARBA"/>
</dbReference>
<feature type="domain" description="NIF system FeS cluster assembly NifU N-terminal" evidence="8">
    <location>
        <begin position="31"/>
        <end position="154"/>
    </location>
</feature>
<reference evidence="9" key="1">
    <citation type="submission" date="2023-08" db="EMBL/GenBank/DDBJ databases">
        <title>Pelteobagrus vachellii genome.</title>
        <authorList>
            <person name="Liu H."/>
        </authorList>
    </citation>
    <scope>NUCLEOTIDE SEQUENCE</scope>
    <source>
        <strain evidence="9">PRFRI_2022a</strain>
        <tissue evidence="9">Muscle</tissue>
    </source>
</reference>
<dbReference type="GO" id="GO:0051536">
    <property type="term" value="F:iron-sulfur cluster binding"/>
    <property type="evidence" value="ECO:0007669"/>
    <property type="project" value="UniProtKB-UniRule"/>
</dbReference>
<dbReference type="GO" id="GO:0005506">
    <property type="term" value="F:iron ion binding"/>
    <property type="evidence" value="ECO:0007669"/>
    <property type="project" value="UniProtKB-UniRule"/>
</dbReference>